<keyword evidence="2" id="KW-0732">Signal</keyword>
<dbReference type="Proteomes" id="UP000653127">
    <property type="component" value="Unassembled WGS sequence"/>
</dbReference>
<keyword evidence="4" id="KW-1185">Reference proteome</keyword>
<feature type="chain" id="PRO_5039698723" description="DUF5666 domain-containing protein" evidence="2">
    <location>
        <begin position="19"/>
        <end position="157"/>
    </location>
</feature>
<dbReference type="RefSeq" id="WP_249283029.1">
    <property type="nucleotide sequence ID" value="NZ_JACRST010000011.1"/>
</dbReference>
<accession>A0A926E0L0</accession>
<dbReference type="PROSITE" id="PS51257">
    <property type="entry name" value="PROKAR_LIPOPROTEIN"/>
    <property type="match status" value="1"/>
</dbReference>
<feature type="region of interest" description="Disordered" evidence="1">
    <location>
        <begin position="24"/>
        <end position="73"/>
    </location>
</feature>
<dbReference type="EMBL" id="JACRST010000011">
    <property type="protein sequence ID" value="MBC8546952.1"/>
    <property type="molecule type" value="Genomic_DNA"/>
</dbReference>
<evidence type="ECO:0000313" key="3">
    <source>
        <dbReference type="EMBL" id="MBC8546952.1"/>
    </source>
</evidence>
<comment type="caution">
    <text evidence="3">The sequence shown here is derived from an EMBL/GenBank/DDBJ whole genome shotgun (WGS) entry which is preliminary data.</text>
</comment>
<gene>
    <name evidence="3" type="ORF">H8711_08395</name>
</gene>
<feature type="compositionally biased region" description="Polar residues" evidence="1">
    <location>
        <begin position="25"/>
        <end position="40"/>
    </location>
</feature>
<evidence type="ECO:0000256" key="2">
    <source>
        <dbReference type="SAM" id="SignalP"/>
    </source>
</evidence>
<feature type="compositionally biased region" description="Low complexity" evidence="1">
    <location>
        <begin position="54"/>
        <end position="63"/>
    </location>
</feature>
<reference evidence="3" key="1">
    <citation type="submission" date="2020-08" db="EMBL/GenBank/DDBJ databases">
        <title>Genome public.</title>
        <authorList>
            <person name="Liu C."/>
            <person name="Sun Q."/>
        </authorList>
    </citation>
    <scope>NUCLEOTIDE SEQUENCE</scope>
    <source>
        <strain evidence="3">NSJ-31</strain>
    </source>
</reference>
<feature type="signal peptide" evidence="2">
    <location>
        <begin position="1"/>
        <end position="18"/>
    </location>
</feature>
<dbReference type="AlphaFoldDB" id="A0A926E0L0"/>
<name>A0A926E0L0_9FIRM</name>
<protein>
    <recommendedName>
        <fullName evidence="5">DUF5666 domain-containing protein</fullName>
    </recommendedName>
</protein>
<evidence type="ECO:0000313" key="4">
    <source>
        <dbReference type="Proteomes" id="UP000653127"/>
    </source>
</evidence>
<evidence type="ECO:0000256" key="1">
    <source>
        <dbReference type="SAM" id="MobiDB-lite"/>
    </source>
</evidence>
<evidence type="ECO:0008006" key="5">
    <source>
        <dbReference type="Google" id="ProtNLM"/>
    </source>
</evidence>
<sequence>MKRWIVAALAAVLCVALAACGKDAQPSSQSEGAEPASSSGIRHVDMDGDGGGSSASSGEQSSDPMPAGESMVEGAIVDAAMNSIVIRTEDGKELSFSTEDADKAACNGLLVDSQVRIYYTGSIDGTDTSNAVVTRMEQDILADAETASREGVLSILE</sequence>
<organism evidence="3 4">
    <name type="scientific">Ligaoa zhengdingensis</name>
    <dbReference type="NCBI Taxonomy" id="2763658"/>
    <lineage>
        <taxon>Bacteria</taxon>
        <taxon>Bacillati</taxon>
        <taxon>Bacillota</taxon>
        <taxon>Clostridia</taxon>
        <taxon>Eubacteriales</taxon>
        <taxon>Oscillospiraceae</taxon>
        <taxon>Ligaoa</taxon>
    </lineage>
</organism>
<proteinExistence type="predicted"/>